<organism evidence="2 3">
    <name type="scientific">Pseudomonas putida</name>
    <name type="common">Arthrobacter siderocapsulatus</name>
    <dbReference type="NCBI Taxonomy" id="303"/>
    <lineage>
        <taxon>Bacteria</taxon>
        <taxon>Pseudomonadati</taxon>
        <taxon>Pseudomonadota</taxon>
        <taxon>Gammaproteobacteria</taxon>
        <taxon>Pseudomonadales</taxon>
        <taxon>Pseudomonadaceae</taxon>
        <taxon>Pseudomonas</taxon>
    </lineage>
</organism>
<comment type="caution">
    <text evidence="2">The sequence shown here is derived from an EMBL/GenBank/DDBJ whole genome shotgun (WGS) entry which is preliminary data.</text>
</comment>
<dbReference type="Proteomes" id="UP000542695">
    <property type="component" value="Unassembled WGS sequence"/>
</dbReference>
<name>A0A7Y7ZF06_PSEPU</name>
<accession>A0A7Y7ZF06</accession>
<evidence type="ECO:0000259" key="1">
    <source>
        <dbReference type="Pfam" id="PF12571"/>
    </source>
</evidence>
<reference evidence="2 3" key="1">
    <citation type="submission" date="2020-04" db="EMBL/GenBank/DDBJ databases">
        <title>Molecular characterization of pseudomonads from Agaricus bisporus reveal novel blotch 2 pathogens in Western Europe.</title>
        <authorList>
            <person name="Taparia T."/>
            <person name="Krijger M."/>
            <person name="Haynes E."/>
            <person name="Elpinstone J.G."/>
            <person name="Noble R."/>
            <person name="Van Der Wolf J."/>
        </authorList>
    </citation>
    <scope>NUCLEOTIDE SEQUENCE [LARGE SCALE GENOMIC DNA]</scope>
    <source>
        <strain evidence="2 3">P7765</strain>
    </source>
</reference>
<sequence>MSTALKPLITKAGLAAIWNATSTGVKAEIAYIGLGSQGYTPTVDQKVLRAEVVKYPISGGEKLSSSLIHLTALADDDKAFWVREVGIYLADGTLFAVWSSTGTPLTYKAAGTELLMAYDLSLEALPADSVTIVSTATGLNLTLAAPLAAQASAVLAEMLRGTKRQDQLDAQAKQLRSAEQQQLVAGEFLASLFERMKAVEARQELDRENLLTAIVANAVAVVSLQNLFSRKTLGVN</sequence>
<dbReference type="AlphaFoldDB" id="A0A7Y7ZF06"/>
<proteinExistence type="predicted"/>
<feature type="domain" description="Phage tail fibre protein N-terminal" evidence="1">
    <location>
        <begin position="1"/>
        <end position="110"/>
    </location>
</feature>
<dbReference type="Pfam" id="PF12571">
    <property type="entry name" value="Phage_tail_fib"/>
    <property type="match status" value="1"/>
</dbReference>
<gene>
    <name evidence="2" type="ORF">HX798_20475</name>
</gene>
<evidence type="ECO:0000313" key="3">
    <source>
        <dbReference type="Proteomes" id="UP000542695"/>
    </source>
</evidence>
<protein>
    <submittedName>
        <fullName evidence="2">Phage tail protein</fullName>
    </submittedName>
</protein>
<dbReference type="EMBL" id="JACARV010000066">
    <property type="protein sequence ID" value="NWC82644.1"/>
    <property type="molecule type" value="Genomic_DNA"/>
</dbReference>
<evidence type="ECO:0000313" key="2">
    <source>
        <dbReference type="EMBL" id="NWC82644.1"/>
    </source>
</evidence>
<dbReference type="RefSeq" id="WP_177010891.1">
    <property type="nucleotide sequence ID" value="NZ_JACARV010000066.1"/>
</dbReference>
<dbReference type="InterPro" id="IPR022225">
    <property type="entry name" value="Phage_tail_fibre_N"/>
</dbReference>